<dbReference type="Gene3D" id="3.30.565.10">
    <property type="entry name" value="Histidine kinase-like ATPase, C-terminal domain"/>
    <property type="match status" value="1"/>
</dbReference>
<evidence type="ECO:0000256" key="4">
    <source>
        <dbReference type="ARBA" id="ARBA00022679"/>
    </source>
</evidence>
<dbReference type="PRINTS" id="PR00344">
    <property type="entry name" value="BCTRLSENSOR"/>
</dbReference>
<dbReference type="Proteomes" id="UP001500459">
    <property type="component" value="Unassembled WGS sequence"/>
</dbReference>
<dbReference type="Pfam" id="PF00512">
    <property type="entry name" value="HisKA"/>
    <property type="match status" value="1"/>
</dbReference>
<dbReference type="InterPro" id="IPR036097">
    <property type="entry name" value="HisK_dim/P_sf"/>
</dbReference>
<evidence type="ECO:0000313" key="11">
    <source>
        <dbReference type="EMBL" id="GAA4114090.1"/>
    </source>
</evidence>
<dbReference type="SUPFAM" id="SSF55874">
    <property type="entry name" value="ATPase domain of HSP90 chaperone/DNA topoisomerase II/histidine kinase"/>
    <property type="match status" value="1"/>
</dbReference>
<dbReference type="InterPro" id="IPR005467">
    <property type="entry name" value="His_kinase_dom"/>
</dbReference>
<feature type="domain" description="Histidine kinase" evidence="9">
    <location>
        <begin position="323"/>
        <end position="541"/>
    </location>
</feature>
<comment type="catalytic activity">
    <reaction evidence="1">
        <text>ATP + protein L-histidine = ADP + protein N-phospho-L-histidine.</text>
        <dbReference type="EC" id="2.7.13.3"/>
    </reaction>
</comment>
<dbReference type="CDD" id="cd01007">
    <property type="entry name" value="PBP2_BvgS_HisK_like"/>
    <property type="match status" value="1"/>
</dbReference>
<accession>A0ABP7XEU7</accession>
<proteinExistence type="predicted"/>
<dbReference type="InterPro" id="IPR036890">
    <property type="entry name" value="HATPase_C_sf"/>
</dbReference>
<reference evidence="12" key="1">
    <citation type="journal article" date="2019" name="Int. J. Syst. Evol. Microbiol.">
        <title>The Global Catalogue of Microorganisms (GCM) 10K type strain sequencing project: providing services to taxonomists for standard genome sequencing and annotation.</title>
        <authorList>
            <consortium name="The Broad Institute Genomics Platform"/>
            <consortium name="The Broad Institute Genome Sequencing Center for Infectious Disease"/>
            <person name="Wu L."/>
            <person name="Ma J."/>
        </authorList>
    </citation>
    <scope>NUCLEOTIDE SEQUENCE [LARGE SCALE GENOMIC DNA]</scope>
    <source>
        <strain evidence="12">JCM 17106</strain>
    </source>
</reference>
<keyword evidence="7" id="KW-0812">Transmembrane</keyword>
<dbReference type="SMART" id="SM00448">
    <property type="entry name" value="REC"/>
    <property type="match status" value="1"/>
</dbReference>
<dbReference type="PROSITE" id="PS50109">
    <property type="entry name" value="HIS_KIN"/>
    <property type="match status" value="1"/>
</dbReference>
<dbReference type="Pfam" id="PF00497">
    <property type="entry name" value="SBP_bac_3"/>
    <property type="match status" value="1"/>
</dbReference>
<feature type="modified residue" description="4-aspartylphosphate" evidence="6">
    <location>
        <position position="612"/>
    </location>
</feature>
<keyword evidence="7" id="KW-1133">Transmembrane helix</keyword>
<dbReference type="Pfam" id="PF00072">
    <property type="entry name" value="Response_reg"/>
    <property type="match status" value="1"/>
</dbReference>
<feature type="transmembrane region" description="Helical" evidence="7">
    <location>
        <begin position="268"/>
        <end position="288"/>
    </location>
</feature>
<evidence type="ECO:0000256" key="1">
    <source>
        <dbReference type="ARBA" id="ARBA00000085"/>
    </source>
</evidence>
<dbReference type="PROSITE" id="PS50110">
    <property type="entry name" value="RESPONSE_REGULATORY"/>
    <property type="match status" value="1"/>
</dbReference>
<dbReference type="Gene3D" id="1.10.287.130">
    <property type="match status" value="1"/>
</dbReference>
<keyword evidence="8" id="KW-0732">Signal</keyword>
<dbReference type="PANTHER" id="PTHR43047">
    <property type="entry name" value="TWO-COMPONENT HISTIDINE PROTEIN KINASE"/>
    <property type="match status" value="1"/>
</dbReference>
<dbReference type="SMART" id="SM00387">
    <property type="entry name" value="HATPase_c"/>
    <property type="match status" value="1"/>
</dbReference>
<evidence type="ECO:0000256" key="5">
    <source>
        <dbReference type="ARBA" id="ARBA00022777"/>
    </source>
</evidence>
<dbReference type="CDD" id="cd00082">
    <property type="entry name" value="HisKA"/>
    <property type="match status" value="1"/>
</dbReference>
<keyword evidence="3 6" id="KW-0597">Phosphoprotein</keyword>
<keyword evidence="5" id="KW-0418">Kinase</keyword>
<evidence type="ECO:0000256" key="8">
    <source>
        <dbReference type="SAM" id="SignalP"/>
    </source>
</evidence>
<dbReference type="CDD" id="cd17546">
    <property type="entry name" value="REC_hyHK_CKI1_RcsC-like"/>
    <property type="match status" value="1"/>
</dbReference>
<dbReference type="SMART" id="SM00388">
    <property type="entry name" value="HisKA"/>
    <property type="match status" value="1"/>
</dbReference>
<dbReference type="SUPFAM" id="SSF47384">
    <property type="entry name" value="Homodimeric domain of signal transducing histidine kinase"/>
    <property type="match status" value="1"/>
</dbReference>
<dbReference type="SUPFAM" id="SSF53850">
    <property type="entry name" value="Periplasmic binding protein-like II"/>
    <property type="match status" value="1"/>
</dbReference>
<dbReference type="Pfam" id="PF02518">
    <property type="entry name" value="HATPase_c"/>
    <property type="match status" value="1"/>
</dbReference>
<organism evidence="11 12">
    <name type="scientific">Aquimarina addita</name>
    <dbReference type="NCBI Taxonomy" id="870485"/>
    <lineage>
        <taxon>Bacteria</taxon>
        <taxon>Pseudomonadati</taxon>
        <taxon>Bacteroidota</taxon>
        <taxon>Flavobacteriia</taxon>
        <taxon>Flavobacteriales</taxon>
        <taxon>Flavobacteriaceae</taxon>
        <taxon>Aquimarina</taxon>
    </lineage>
</organism>
<gene>
    <name evidence="11" type="ORF">GCM10022393_13370</name>
</gene>
<evidence type="ECO:0000256" key="3">
    <source>
        <dbReference type="ARBA" id="ARBA00022553"/>
    </source>
</evidence>
<keyword evidence="4" id="KW-0808">Transferase</keyword>
<evidence type="ECO:0000256" key="2">
    <source>
        <dbReference type="ARBA" id="ARBA00012438"/>
    </source>
</evidence>
<dbReference type="Gene3D" id="3.40.50.2300">
    <property type="match status" value="1"/>
</dbReference>
<dbReference type="InterPro" id="IPR011006">
    <property type="entry name" value="CheY-like_superfamily"/>
</dbReference>
<keyword evidence="7" id="KW-0472">Membrane</keyword>
<feature type="signal peptide" evidence="8">
    <location>
        <begin position="1"/>
        <end position="25"/>
    </location>
</feature>
<dbReference type="RefSeq" id="WP_344925834.1">
    <property type="nucleotide sequence ID" value="NZ_BAABCW010000004.1"/>
</dbReference>
<evidence type="ECO:0000313" key="12">
    <source>
        <dbReference type="Proteomes" id="UP001500459"/>
    </source>
</evidence>
<dbReference type="InterPro" id="IPR004358">
    <property type="entry name" value="Sig_transdc_His_kin-like_C"/>
</dbReference>
<dbReference type="EMBL" id="BAABCW010000004">
    <property type="protein sequence ID" value="GAA4114090.1"/>
    <property type="molecule type" value="Genomic_DNA"/>
</dbReference>
<evidence type="ECO:0000256" key="6">
    <source>
        <dbReference type="PROSITE-ProRule" id="PRU00169"/>
    </source>
</evidence>
<feature type="chain" id="PRO_5046571911" description="histidine kinase" evidence="8">
    <location>
        <begin position="26"/>
        <end position="681"/>
    </location>
</feature>
<dbReference type="EC" id="2.7.13.3" evidence="2"/>
<dbReference type="SMART" id="SM00062">
    <property type="entry name" value="PBPb"/>
    <property type="match status" value="1"/>
</dbReference>
<dbReference type="InterPro" id="IPR003661">
    <property type="entry name" value="HisK_dim/P_dom"/>
</dbReference>
<dbReference type="InterPro" id="IPR001638">
    <property type="entry name" value="Solute-binding_3/MltF_N"/>
</dbReference>
<dbReference type="InterPro" id="IPR003594">
    <property type="entry name" value="HATPase_dom"/>
</dbReference>
<dbReference type="Gene3D" id="3.40.190.10">
    <property type="entry name" value="Periplasmic binding protein-like II"/>
    <property type="match status" value="2"/>
</dbReference>
<name>A0ABP7XEU7_9FLAO</name>
<protein>
    <recommendedName>
        <fullName evidence="2">histidine kinase</fullName>
        <ecNumber evidence="2">2.7.13.3</ecNumber>
    </recommendedName>
</protein>
<keyword evidence="12" id="KW-1185">Reference proteome</keyword>
<dbReference type="InterPro" id="IPR001789">
    <property type="entry name" value="Sig_transdc_resp-reg_receiver"/>
</dbReference>
<comment type="caution">
    <text evidence="11">The sequence shown here is derived from an EMBL/GenBank/DDBJ whole genome shotgun (WGS) entry which is preliminary data.</text>
</comment>
<evidence type="ECO:0000259" key="10">
    <source>
        <dbReference type="PROSITE" id="PS50110"/>
    </source>
</evidence>
<feature type="domain" description="Response regulatory" evidence="10">
    <location>
        <begin position="559"/>
        <end position="677"/>
    </location>
</feature>
<sequence length="681" mass="78251">MFKKNTLLLPVFFIIFLINSCSTNAVLTEEEINWLKDNKGLKVSTYGFYPPYQFNKENETVDGIFIDYLGLIEDKINYKFNKVSYNDWALLMKDAKNGEIDLILEIQNTEKRSAYLNFYSEIFNSEQMIVTRKENINTTSFDNLRDKIVVLPKGFAIVEALKNVYPTIDIKYETNEEECLRALNEGKYDAYIGPKPNSHFYIQNNNFDNLIIGDKTPFNYKPTIAVPKSNIMLSAIIEKAVNNISLEEREVIFNNWLLKKSWPIYYELQFWLFVLFGLGLFIAVNLYHNRRLKKAVIKKTNEIRSALEASKKSNQIKNNFIQNISHEVRTPMNGILGYSELLRKDEVSVEQQKLYANIIIDSGKNLIHIIDNILEISSLQTTQQTIHPELTDLTEVFEDLISQYRFLVEEKKIDLLFEPNIFNQKDLIIIDKIKLIKILRSIIDNAIKFTSEGFVKISYVKKEQILNITIEDTGIGMNSEETSIIFDSFSQLEKEISKKAGGLGLGLTIAKEHVSLLGGEISFTSNENEGSIFHISLPFTPTNSINEKEQKPEKKRTYQVLVAEDEEINFLLVNSLLSRFDPYKFSIIRAGNGKEAVSIFKKNKQIDLILMDIRMPIMDGYEATTIIKKIDSSIPIIAHTAYSSDVDVQNAYHAGCDSVVSKPINLEEFKQTIINYIKKIS</sequence>
<dbReference type="SUPFAM" id="SSF52172">
    <property type="entry name" value="CheY-like"/>
    <property type="match status" value="1"/>
</dbReference>
<dbReference type="PANTHER" id="PTHR43047:SF72">
    <property type="entry name" value="OSMOSENSING HISTIDINE PROTEIN KINASE SLN1"/>
    <property type="match status" value="1"/>
</dbReference>
<evidence type="ECO:0000256" key="7">
    <source>
        <dbReference type="SAM" id="Phobius"/>
    </source>
</evidence>
<evidence type="ECO:0000259" key="9">
    <source>
        <dbReference type="PROSITE" id="PS50109"/>
    </source>
</evidence>